<sequence length="725" mass="83592">MAASMIRCRFCNLSNSWAKTQLRNSSGQYYVLLPEVPPDTPETNSVMRTNDLPVFSEITPEKCISGGAKLAIQYETQLGELVEKLKDPNYKKTFESVLDPIEGISVPMSCAWRTTKNLNYVKGTKDYRHAFSRIHPQIERAKNERWLSEPLYNAVKELGADRSNLNNFQERLVDMYLLEARLNGIELQGTNRKRFVETLKKLSNERHNFRNKTHICTNLFSQLIGSPQMMKDFPKDALRAMAANKSRPDVGPWKVTLQPDIYQTFLTHCPDRMMRWNVWQAYNTRATDARTDQNLSNHKIITDIRMYRRDIAMLLGYENFAQMSMETKMAGSIENVMNMLDSCKSVFKPFAVDEIATLQDFALSRGGDYNLQAWDIPYWREQQAKELFHLDSNEVAQYFPLPSVLEGLFEICSELFQISFKDVTADTDVWHPDVQVFQVSDSNTGDYISTFYLDAYARPGEKLAGSWMETGRERSDSYGTTPFSYLNMSLPRPLPSRDALLTMQQLSSLFHEFGHGLQQMLTEVPYSELSGQRNIEWDVLQVCSTLMTRLLYQPSTLKRICKHHETGKSMPDTMIQQIIESSKHMSSYDMVRQLYFAAYDMEVYVSKDYWADIMRRLWPEFIPVPLNEEDFHPCSMTQIFSDQYPAAYYSYKWAEMISADVFSQFEAAGFENKKEVAEVGKRFRDTFLALGGGVPASQVFRKFCGRDPALDSLLNQYGLNNNGGH</sequence>
<evidence type="ECO:0000256" key="3">
    <source>
        <dbReference type="ARBA" id="ARBA00022723"/>
    </source>
</evidence>
<dbReference type="InterPro" id="IPR024079">
    <property type="entry name" value="MetalloPept_cat_dom_sf"/>
</dbReference>
<dbReference type="Pfam" id="PF19310">
    <property type="entry name" value="TOP_N"/>
    <property type="match status" value="1"/>
</dbReference>
<evidence type="ECO:0000259" key="10">
    <source>
        <dbReference type="Pfam" id="PF01432"/>
    </source>
</evidence>
<keyword evidence="3 9" id="KW-0479">Metal-binding</keyword>
<comment type="similarity">
    <text evidence="1 9">Belongs to the peptidase M3 family.</text>
</comment>
<evidence type="ECO:0000256" key="9">
    <source>
        <dbReference type="RuleBase" id="RU003435"/>
    </source>
</evidence>
<evidence type="ECO:0000256" key="6">
    <source>
        <dbReference type="ARBA" id="ARBA00023049"/>
    </source>
</evidence>
<keyword evidence="5 9" id="KW-0862">Zinc</keyword>
<keyword evidence="6 9" id="KW-0482">Metalloprotease</keyword>
<organism evidence="12 13">
    <name type="scientific">Owenia fusiformis</name>
    <name type="common">Polychaete worm</name>
    <dbReference type="NCBI Taxonomy" id="6347"/>
    <lineage>
        <taxon>Eukaryota</taxon>
        <taxon>Metazoa</taxon>
        <taxon>Spiralia</taxon>
        <taxon>Lophotrochozoa</taxon>
        <taxon>Annelida</taxon>
        <taxon>Polychaeta</taxon>
        <taxon>Sedentaria</taxon>
        <taxon>Canalipalpata</taxon>
        <taxon>Sabellida</taxon>
        <taxon>Oweniida</taxon>
        <taxon>Oweniidae</taxon>
        <taxon>Owenia</taxon>
    </lineage>
</organism>
<feature type="domain" description="Oligopeptidase A N-terminal" evidence="11">
    <location>
        <begin position="72"/>
        <end position="192"/>
    </location>
</feature>
<dbReference type="Gene3D" id="1.10.1370.40">
    <property type="match status" value="1"/>
</dbReference>
<comment type="cofactor">
    <cofactor evidence="9">
        <name>Zn(2+)</name>
        <dbReference type="ChEBI" id="CHEBI:29105"/>
    </cofactor>
    <text evidence="9">Binds 1 zinc ion.</text>
</comment>
<dbReference type="CDD" id="cd06456">
    <property type="entry name" value="M3A_DCP"/>
    <property type="match status" value="1"/>
</dbReference>
<dbReference type="InterPro" id="IPR045090">
    <property type="entry name" value="Pept_M3A_M3B"/>
</dbReference>
<dbReference type="InterPro" id="IPR034005">
    <property type="entry name" value="M3A_DCP"/>
</dbReference>
<reference evidence="12" key="1">
    <citation type="submission" date="2022-03" db="EMBL/GenBank/DDBJ databases">
        <authorList>
            <person name="Martin C."/>
        </authorList>
    </citation>
    <scope>NUCLEOTIDE SEQUENCE</scope>
</reference>
<accession>A0A8J1UKB8</accession>
<proteinExistence type="inferred from homology"/>
<dbReference type="FunFam" id="1.10.1370.40:FF:000008">
    <property type="entry name" value="Oligopeptidase, putative"/>
    <property type="match status" value="1"/>
</dbReference>
<dbReference type="PANTHER" id="PTHR11804:SF83">
    <property type="entry name" value="LD37516P"/>
    <property type="match status" value="1"/>
</dbReference>
<dbReference type="Pfam" id="PF01432">
    <property type="entry name" value="Peptidase_M3"/>
    <property type="match status" value="1"/>
</dbReference>
<comment type="caution">
    <text evidence="12">The sequence shown here is derived from an EMBL/GenBank/DDBJ whole genome shotgun (WGS) entry which is preliminary data.</text>
</comment>
<evidence type="ECO:0000313" key="13">
    <source>
        <dbReference type="Proteomes" id="UP000749559"/>
    </source>
</evidence>
<evidence type="ECO:0000256" key="2">
    <source>
        <dbReference type="ARBA" id="ARBA00022670"/>
    </source>
</evidence>
<name>A0A8J1UKB8_OWEFU</name>
<evidence type="ECO:0000256" key="7">
    <source>
        <dbReference type="ARBA" id="ARBA00024603"/>
    </source>
</evidence>
<gene>
    <name evidence="12" type="ORF">OFUS_LOCUS18565</name>
</gene>
<evidence type="ECO:0000256" key="1">
    <source>
        <dbReference type="ARBA" id="ARBA00006040"/>
    </source>
</evidence>
<dbReference type="InterPro" id="IPR001567">
    <property type="entry name" value="Pept_M3A_M3B_dom"/>
</dbReference>
<protein>
    <recommendedName>
        <fullName evidence="8">oligopeptidase A</fullName>
        <ecNumber evidence="8">3.4.24.70</ecNumber>
    </recommendedName>
</protein>
<dbReference type="GO" id="GO:0046872">
    <property type="term" value="F:metal ion binding"/>
    <property type="evidence" value="ECO:0007669"/>
    <property type="project" value="UniProtKB-UniRule"/>
</dbReference>
<evidence type="ECO:0000256" key="5">
    <source>
        <dbReference type="ARBA" id="ARBA00022833"/>
    </source>
</evidence>
<dbReference type="AlphaFoldDB" id="A0A8J1UKB8"/>
<keyword evidence="4 9" id="KW-0378">Hydrolase</keyword>
<dbReference type="PANTHER" id="PTHR11804">
    <property type="entry name" value="PROTEASE M3 THIMET OLIGOPEPTIDASE-RELATED"/>
    <property type="match status" value="1"/>
</dbReference>
<comment type="catalytic activity">
    <reaction evidence="7">
        <text>Hydrolysis of oligopeptides, with broad specificity. Gly or Ala commonly occur as P1 or P1' residues, but more distant residues are also important, as is shown by the fact that Z-Gly-Pro-Gly-|-Gly-Pro-Ala is cleaved, but not Z-(Gly)(5).</text>
        <dbReference type="EC" id="3.4.24.70"/>
    </reaction>
</comment>
<dbReference type="Gene3D" id="1.10.1370.10">
    <property type="entry name" value="Neurolysin, domain 3"/>
    <property type="match status" value="1"/>
</dbReference>
<keyword evidence="2 9" id="KW-0645">Protease</keyword>
<evidence type="ECO:0000313" key="12">
    <source>
        <dbReference type="EMBL" id="CAH1793755.1"/>
    </source>
</evidence>
<dbReference type="OrthoDB" id="534666at2759"/>
<dbReference type="Proteomes" id="UP000749559">
    <property type="component" value="Unassembled WGS sequence"/>
</dbReference>
<dbReference type="Gene3D" id="3.40.390.10">
    <property type="entry name" value="Collagenase (Catalytic Domain)"/>
    <property type="match status" value="1"/>
</dbReference>
<dbReference type="InterPro" id="IPR024077">
    <property type="entry name" value="Neurolysin/TOP_dom2"/>
</dbReference>
<dbReference type="GO" id="GO:0004222">
    <property type="term" value="F:metalloendopeptidase activity"/>
    <property type="evidence" value="ECO:0007669"/>
    <property type="project" value="UniProtKB-EC"/>
</dbReference>
<evidence type="ECO:0000259" key="11">
    <source>
        <dbReference type="Pfam" id="PF19310"/>
    </source>
</evidence>
<keyword evidence="13" id="KW-1185">Reference proteome</keyword>
<dbReference type="SUPFAM" id="SSF55486">
    <property type="entry name" value="Metalloproteases ('zincins'), catalytic domain"/>
    <property type="match status" value="1"/>
</dbReference>
<feature type="domain" description="Peptidase M3A/M3B catalytic" evidence="10">
    <location>
        <begin position="265"/>
        <end position="718"/>
    </location>
</feature>
<evidence type="ECO:0000256" key="4">
    <source>
        <dbReference type="ARBA" id="ARBA00022801"/>
    </source>
</evidence>
<dbReference type="EC" id="3.4.24.70" evidence="8"/>
<dbReference type="EMBL" id="CAIIXF020000009">
    <property type="protein sequence ID" value="CAH1793755.1"/>
    <property type="molecule type" value="Genomic_DNA"/>
</dbReference>
<dbReference type="InterPro" id="IPR045666">
    <property type="entry name" value="OpdA_N"/>
</dbReference>
<evidence type="ECO:0000256" key="8">
    <source>
        <dbReference type="ARBA" id="ARBA00026100"/>
    </source>
</evidence>
<dbReference type="GO" id="GO:0006508">
    <property type="term" value="P:proteolysis"/>
    <property type="evidence" value="ECO:0007669"/>
    <property type="project" value="UniProtKB-KW"/>
</dbReference>